<protein>
    <submittedName>
        <fullName evidence="6">ABC transporter ATP-binding protein</fullName>
    </submittedName>
</protein>
<dbReference type="SMART" id="SM00382">
    <property type="entry name" value="AAA"/>
    <property type="match status" value="1"/>
</dbReference>
<comment type="caution">
    <text evidence="6">The sequence shown here is derived from an EMBL/GenBank/DDBJ whole genome shotgun (WGS) entry which is preliminary data.</text>
</comment>
<accession>A0A5C4T6M3</accession>
<dbReference type="Gene3D" id="3.40.50.300">
    <property type="entry name" value="P-loop containing nucleotide triphosphate hydrolases"/>
    <property type="match status" value="1"/>
</dbReference>
<keyword evidence="4 6" id="KW-0067">ATP-binding</keyword>
<dbReference type="InterPro" id="IPR003593">
    <property type="entry name" value="AAA+_ATPase"/>
</dbReference>
<dbReference type="InterPro" id="IPR017871">
    <property type="entry name" value="ABC_transporter-like_CS"/>
</dbReference>
<dbReference type="PANTHER" id="PTHR42711:SF5">
    <property type="entry name" value="ABC TRANSPORTER ATP-BINDING PROTEIN NATA"/>
    <property type="match status" value="1"/>
</dbReference>
<dbReference type="GO" id="GO:0005524">
    <property type="term" value="F:ATP binding"/>
    <property type="evidence" value="ECO:0007669"/>
    <property type="project" value="UniProtKB-KW"/>
</dbReference>
<dbReference type="RefSeq" id="WP_139603762.1">
    <property type="nucleotide sequence ID" value="NZ_VDCQ01000026.1"/>
</dbReference>
<keyword evidence="7" id="KW-1185">Reference proteome</keyword>
<dbReference type="GO" id="GO:0016887">
    <property type="term" value="F:ATP hydrolysis activity"/>
    <property type="evidence" value="ECO:0007669"/>
    <property type="project" value="InterPro"/>
</dbReference>
<dbReference type="OrthoDB" id="9804819at2"/>
<dbReference type="Proteomes" id="UP000307943">
    <property type="component" value="Unassembled WGS sequence"/>
</dbReference>
<dbReference type="AlphaFoldDB" id="A0A5C4T6M3"/>
<sequence length="300" mass="34208">MSVLKTVRLTKNYGVKRGVKDIDLDIEEREIFGFIGPNGAGKSTTIRMIMQLANPTAGEIYLFGRQVRGEMPELRRKIGFLPSEINLYKDMTGKRLLEFAARSYGLELKRTRAFEYAERLQYDMNQKVKTYSLGNRKKLGIVLSVLHNPKLLILDEPTSGLDPLVQHAFFDLLKELNEGGTTIFFSTHILSEVEKLCSRVAIIREGIMVRTEQVADLASHSRRNYAVRFAEQGNCIERFRLAELDPDVAFQDGVHHFATQLPIHETLRFLSQFEIADISIAKPSLEELFMEYYGKGVSAR</sequence>
<evidence type="ECO:0000313" key="7">
    <source>
        <dbReference type="Proteomes" id="UP000307943"/>
    </source>
</evidence>
<evidence type="ECO:0000256" key="2">
    <source>
        <dbReference type="ARBA" id="ARBA00022448"/>
    </source>
</evidence>
<dbReference type="PROSITE" id="PS00211">
    <property type="entry name" value="ABC_TRANSPORTER_1"/>
    <property type="match status" value="1"/>
</dbReference>
<evidence type="ECO:0000313" key="6">
    <source>
        <dbReference type="EMBL" id="TNJ64691.1"/>
    </source>
</evidence>
<gene>
    <name evidence="6" type="ORF">FE784_18785</name>
</gene>
<dbReference type="PANTHER" id="PTHR42711">
    <property type="entry name" value="ABC TRANSPORTER ATP-BINDING PROTEIN"/>
    <property type="match status" value="1"/>
</dbReference>
<evidence type="ECO:0000256" key="3">
    <source>
        <dbReference type="ARBA" id="ARBA00022741"/>
    </source>
</evidence>
<dbReference type="SUPFAM" id="SSF52540">
    <property type="entry name" value="P-loop containing nucleoside triphosphate hydrolases"/>
    <property type="match status" value="1"/>
</dbReference>
<feature type="domain" description="ABC transporter" evidence="5">
    <location>
        <begin position="4"/>
        <end position="230"/>
    </location>
</feature>
<dbReference type="InterPro" id="IPR027417">
    <property type="entry name" value="P-loop_NTPase"/>
</dbReference>
<dbReference type="PROSITE" id="PS50893">
    <property type="entry name" value="ABC_TRANSPORTER_2"/>
    <property type="match status" value="1"/>
</dbReference>
<proteinExistence type="inferred from homology"/>
<evidence type="ECO:0000256" key="4">
    <source>
        <dbReference type="ARBA" id="ARBA00022840"/>
    </source>
</evidence>
<dbReference type="Pfam" id="PF00005">
    <property type="entry name" value="ABC_tran"/>
    <property type="match status" value="1"/>
</dbReference>
<name>A0A5C4T6M3_9BACL</name>
<evidence type="ECO:0000259" key="5">
    <source>
        <dbReference type="PROSITE" id="PS50893"/>
    </source>
</evidence>
<reference evidence="6 7" key="1">
    <citation type="submission" date="2019-05" db="EMBL/GenBank/DDBJ databases">
        <title>We sequenced the genome of Paenibacillus hemerocallicola KCTC 33185 for further insight into its adaptation and study the phylogeny of Paenibacillus.</title>
        <authorList>
            <person name="Narsing Rao M.P."/>
        </authorList>
    </citation>
    <scope>NUCLEOTIDE SEQUENCE [LARGE SCALE GENOMIC DNA]</scope>
    <source>
        <strain evidence="6 7">KCTC 33185</strain>
    </source>
</reference>
<evidence type="ECO:0000256" key="1">
    <source>
        <dbReference type="ARBA" id="ARBA00005417"/>
    </source>
</evidence>
<dbReference type="EMBL" id="VDCQ01000026">
    <property type="protein sequence ID" value="TNJ64691.1"/>
    <property type="molecule type" value="Genomic_DNA"/>
</dbReference>
<dbReference type="CDD" id="cd03230">
    <property type="entry name" value="ABC_DR_subfamily_A"/>
    <property type="match status" value="1"/>
</dbReference>
<organism evidence="6 7">
    <name type="scientific">Paenibacillus hemerocallicola</name>
    <dbReference type="NCBI Taxonomy" id="1172614"/>
    <lineage>
        <taxon>Bacteria</taxon>
        <taxon>Bacillati</taxon>
        <taxon>Bacillota</taxon>
        <taxon>Bacilli</taxon>
        <taxon>Bacillales</taxon>
        <taxon>Paenibacillaceae</taxon>
        <taxon>Paenibacillus</taxon>
    </lineage>
</organism>
<keyword evidence="2" id="KW-0813">Transport</keyword>
<dbReference type="InterPro" id="IPR050763">
    <property type="entry name" value="ABC_transporter_ATP-binding"/>
</dbReference>
<keyword evidence="3" id="KW-0547">Nucleotide-binding</keyword>
<comment type="similarity">
    <text evidence="1">Belongs to the ABC transporter superfamily.</text>
</comment>
<dbReference type="InterPro" id="IPR003439">
    <property type="entry name" value="ABC_transporter-like_ATP-bd"/>
</dbReference>